<keyword evidence="3" id="KW-1185">Reference proteome</keyword>
<accession>A0A1G8RNW9</accession>
<protein>
    <recommendedName>
        <fullName evidence="4">Holin-like Toxin (Hol-Tox)</fullName>
    </recommendedName>
</protein>
<proteinExistence type="predicted"/>
<gene>
    <name evidence="2" type="ORF">SAMN05216352_13013</name>
</gene>
<organism evidence="2 3">
    <name type="scientific">Alteribacillus bidgolensis</name>
    <dbReference type="NCBI Taxonomy" id="930129"/>
    <lineage>
        <taxon>Bacteria</taxon>
        <taxon>Bacillati</taxon>
        <taxon>Bacillota</taxon>
        <taxon>Bacilli</taxon>
        <taxon>Bacillales</taxon>
        <taxon>Bacillaceae</taxon>
        <taxon>Alteribacillus</taxon>
    </lineage>
</organism>
<dbReference type="Proteomes" id="UP000199017">
    <property type="component" value="Unassembled WGS sequence"/>
</dbReference>
<sequence length="32" mass="3502">MITTDVANVILGFGTLLLTLIMVVIMIINLKK</sequence>
<evidence type="ECO:0000256" key="1">
    <source>
        <dbReference type="SAM" id="Phobius"/>
    </source>
</evidence>
<evidence type="ECO:0000313" key="3">
    <source>
        <dbReference type="Proteomes" id="UP000199017"/>
    </source>
</evidence>
<keyword evidence="1" id="KW-1133">Transmembrane helix</keyword>
<dbReference type="Pfam" id="PF16935">
    <property type="entry name" value="Hol_Tox"/>
    <property type="match status" value="1"/>
</dbReference>
<name>A0A1G8RNW9_9BACI</name>
<evidence type="ECO:0000313" key="2">
    <source>
        <dbReference type="EMBL" id="SDJ18593.1"/>
    </source>
</evidence>
<dbReference type="RefSeq" id="WP_342750509.1">
    <property type="nucleotide sequence ID" value="NZ_FNDU01000024.1"/>
</dbReference>
<feature type="transmembrane region" description="Helical" evidence="1">
    <location>
        <begin position="6"/>
        <end position="30"/>
    </location>
</feature>
<dbReference type="InterPro" id="IPR031616">
    <property type="entry name" value="BsrE-like"/>
</dbReference>
<evidence type="ECO:0008006" key="4">
    <source>
        <dbReference type="Google" id="ProtNLM"/>
    </source>
</evidence>
<keyword evidence="1" id="KW-0812">Transmembrane</keyword>
<dbReference type="AlphaFoldDB" id="A0A1G8RNW9"/>
<reference evidence="2 3" key="1">
    <citation type="submission" date="2016-10" db="EMBL/GenBank/DDBJ databases">
        <authorList>
            <person name="de Groot N.N."/>
        </authorList>
    </citation>
    <scope>NUCLEOTIDE SEQUENCE [LARGE SCALE GENOMIC DNA]</scope>
    <source>
        <strain evidence="3">P4B,CCM 7963,CECT 7998,DSM 25260,IBRC-M 10614,KCTC 13821</strain>
    </source>
</reference>
<dbReference type="EMBL" id="FNDU01000030">
    <property type="protein sequence ID" value="SDJ18593.1"/>
    <property type="molecule type" value="Genomic_DNA"/>
</dbReference>
<keyword evidence="1" id="KW-0472">Membrane</keyword>